<dbReference type="SUPFAM" id="SSF56436">
    <property type="entry name" value="C-type lectin-like"/>
    <property type="match status" value="3"/>
</dbReference>
<evidence type="ECO:0000259" key="1">
    <source>
        <dbReference type="PROSITE" id="PS50041"/>
    </source>
</evidence>
<keyword evidence="3" id="KW-1185">Reference proteome</keyword>
<organism evidence="2 3">
    <name type="scientific">Folsomia candida</name>
    <name type="common">Springtail</name>
    <dbReference type="NCBI Taxonomy" id="158441"/>
    <lineage>
        <taxon>Eukaryota</taxon>
        <taxon>Metazoa</taxon>
        <taxon>Ecdysozoa</taxon>
        <taxon>Arthropoda</taxon>
        <taxon>Hexapoda</taxon>
        <taxon>Collembola</taxon>
        <taxon>Entomobryomorpha</taxon>
        <taxon>Isotomoidea</taxon>
        <taxon>Isotomidae</taxon>
        <taxon>Proisotominae</taxon>
        <taxon>Folsomia</taxon>
    </lineage>
</organism>
<dbReference type="EMBL" id="LNIX01000002">
    <property type="protein sequence ID" value="OXA59068.1"/>
    <property type="molecule type" value="Genomic_DNA"/>
</dbReference>
<dbReference type="InterPro" id="IPR001304">
    <property type="entry name" value="C-type_lectin-like"/>
</dbReference>
<comment type="caution">
    <text evidence="2">The sequence shown here is derived from an EMBL/GenBank/DDBJ whole genome shotgun (WGS) entry which is preliminary data.</text>
</comment>
<evidence type="ECO:0000313" key="2">
    <source>
        <dbReference type="EMBL" id="OXA59068.1"/>
    </source>
</evidence>
<name>A0A226EPE1_FOLCA</name>
<dbReference type="PROSITE" id="PS50041">
    <property type="entry name" value="C_TYPE_LECTIN_2"/>
    <property type="match status" value="2"/>
</dbReference>
<gene>
    <name evidence="2" type="ORF">Fcan01_04809</name>
</gene>
<dbReference type="OrthoDB" id="8285348at2759"/>
<reference evidence="2 3" key="1">
    <citation type="submission" date="2015-12" db="EMBL/GenBank/DDBJ databases">
        <title>The genome of Folsomia candida.</title>
        <authorList>
            <person name="Faddeeva A."/>
            <person name="Derks M.F."/>
            <person name="Anvar Y."/>
            <person name="Smit S."/>
            <person name="Van Straalen N."/>
            <person name="Roelofs D."/>
        </authorList>
    </citation>
    <scope>NUCLEOTIDE SEQUENCE [LARGE SCALE GENOMIC DNA]</scope>
    <source>
        <strain evidence="2 3">VU population</strain>
        <tissue evidence="2">Whole body</tissue>
    </source>
</reference>
<dbReference type="InterPro" id="IPR016186">
    <property type="entry name" value="C-type_lectin-like/link_sf"/>
</dbReference>
<dbReference type="Pfam" id="PF00059">
    <property type="entry name" value="Lectin_C"/>
    <property type="match status" value="1"/>
</dbReference>
<feature type="domain" description="C-type lectin" evidence="1">
    <location>
        <begin position="156"/>
        <end position="267"/>
    </location>
</feature>
<accession>A0A226EPE1</accession>
<dbReference type="Proteomes" id="UP000198287">
    <property type="component" value="Unassembled WGS sequence"/>
</dbReference>
<evidence type="ECO:0000313" key="3">
    <source>
        <dbReference type="Proteomes" id="UP000198287"/>
    </source>
</evidence>
<feature type="domain" description="C-type lectin" evidence="1">
    <location>
        <begin position="1"/>
        <end position="116"/>
    </location>
</feature>
<dbReference type="AlphaFoldDB" id="A0A226EPE1"/>
<sequence>MTRRSADSCCRIRGMTLYTAEKMDEPQTFSKQMQEKLDESLLYWVSANSFVEKGKFVWEGGKGVDEGDLRSYKWDNHSWSEGEPGKGRCVVIKAEDERILMKSARCDKETHPFICEMEAKVGGKDLTVTELMNCMGSNFTDVPGYPSLKIFESLGTWRTASMCCQAKGWSLVDNIANKGKKFYETIANHPWGPGLTKELFYWTSGNDFQEFRNWKWGCGDQAEDLDWYMDESTNVTSPDNKMGNENCLVYTDKNSEKGFSGEDYDCDFKTGSIMCDTFPKCPVEEQYSMGTKEPRTYDMLDTFQEDLASCKSANFKLMKVKEGNKNLNNLDHTIHAGDQKMSWAASMKCCKDHGMEGLSLKNRDMKSAMDRIMFEDATAGDRGWDPRKIYWVSASNLNGPAHSELKWSDDKTVKSEVMNPIKIHDNIHPVCGQLGYIPPKGFFVHTANCLNKNYVICSKKNISPKKPGARIQLPVDDIELYNKSLSFPTEEELLHNFVNLNRDRCPIIPDFEAEYNASCEGSAFRGSDLRQNITTTNSTYDIKYKINSQNKRILDIAIKNGVLGYKVPDHSPNYGFKLLEISTDILTKMCPIIPPELIQSAYQLFHEVHWMTSQGRTEVLKMSDYKWILKLLEKCANSVKPFPVLTDNCGDKMIAVDNCTEYICTNPNSETKISRTDPLVDIIWKSFEMAHTHCFPFFEGEAHTIFKATVCTTNMAGQSLICGVQKLEFGGTSNQHAGHPFWVRLLGDHYDTHLLNIERCVEASIADAFLPVRIPRNTLPDRTRLLDEKEAHKASQ</sequence>
<protein>
    <submittedName>
        <fullName evidence="2">Perlucin</fullName>
    </submittedName>
</protein>
<dbReference type="InterPro" id="IPR016187">
    <property type="entry name" value="CTDL_fold"/>
</dbReference>
<dbReference type="Gene3D" id="3.10.100.10">
    <property type="entry name" value="Mannose-Binding Protein A, subunit A"/>
    <property type="match status" value="3"/>
</dbReference>
<proteinExistence type="predicted"/>
<dbReference type="CDD" id="cd00037">
    <property type="entry name" value="CLECT"/>
    <property type="match status" value="1"/>
</dbReference>